<dbReference type="InterPro" id="IPR029062">
    <property type="entry name" value="Class_I_gatase-like"/>
</dbReference>
<dbReference type="GO" id="GO:0009055">
    <property type="term" value="F:electron transfer activity"/>
    <property type="evidence" value="ECO:0007669"/>
    <property type="project" value="InterPro"/>
</dbReference>
<dbReference type="Pfam" id="PF00127">
    <property type="entry name" value="Copper-bind"/>
    <property type="match status" value="1"/>
</dbReference>
<dbReference type="PANTHER" id="PTHR33546">
    <property type="entry name" value="LARGE, MULTIFUNCTIONAL SECRETED PROTEIN-RELATED"/>
    <property type="match status" value="1"/>
</dbReference>
<dbReference type="InterPro" id="IPR011042">
    <property type="entry name" value="6-blade_b-propeller_TolB-like"/>
</dbReference>
<keyword evidence="6" id="KW-0732">Signal</keyword>
<evidence type="ECO:0000313" key="10">
    <source>
        <dbReference type="EMBL" id="KAA5541254.1"/>
    </source>
</evidence>
<dbReference type="SUPFAM" id="SSF49503">
    <property type="entry name" value="Cupredoxins"/>
    <property type="match status" value="1"/>
</dbReference>
<dbReference type="AlphaFoldDB" id="A0A5M6D1B0"/>
<evidence type="ECO:0000256" key="4">
    <source>
        <dbReference type="ARBA" id="ARBA00023008"/>
    </source>
</evidence>
<dbReference type="Pfam" id="PF23500">
    <property type="entry name" value="DUF7133"/>
    <property type="match status" value="1"/>
</dbReference>
<dbReference type="NCBIfam" id="TIGR02604">
    <property type="entry name" value="Piru_Ver_Nterm"/>
    <property type="match status" value="1"/>
</dbReference>
<dbReference type="InterPro" id="IPR008972">
    <property type="entry name" value="Cupredoxin"/>
</dbReference>
<evidence type="ECO:0000259" key="8">
    <source>
        <dbReference type="Pfam" id="PF06283"/>
    </source>
</evidence>
<feature type="domain" description="Blue (type 1) copper" evidence="7">
    <location>
        <begin position="1056"/>
        <end position="1176"/>
    </location>
</feature>
<reference evidence="10 11" key="1">
    <citation type="submission" date="2019-09" db="EMBL/GenBank/DDBJ databases">
        <title>Genome sequence and assembly of Adhaeribacter sp.</title>
        <authorList>
            <person name="Chhetri G."/>
        </authorList>
    </citation>
    <scope>NUCLEOTIDE SEQUENCE [LARGE SCALE GENOMIC DNA]</scope>
    <source>
        <strain evidence="10 11">DK36</strain>
    </source>
</reference>
<evidence type="ECO:0000256" key="2">
    <source>
        <dbReference type="ARBA" id="ARBA00022723"/>
    </source>
</evidence>
<dbReference type="PANTHER" id="PTHR33546:SF1">
    <property type="entry name" value="LARGE, MULTIFUNCTIONAL SECRETED PROTEIN"/>
    <property type="match status" value="1"/>
</dbReference>
<keyword evidence="4" id="KW-0186">Copper</keyword>
<dbReference type="InterPro" id="IPR028871">
    <property type="entry name" value="BlueCu_1_BS"/>
</dbReference>
<evidence type="ECO:0000259" key="7">
    <source>
        <dbReference type="Pfam" id="PF00127"/>
    </source>
</evidence>
<gene>
    <name evidence="10" type="ORF">F0145_20850</name>
</gene>
<evidence type="ECO:0000256" key="3">
    <source>
        <dbReference type="ARBA" id="ARBA00022982"/>
    </source>
</evidence>
<dbReference type="InterPro" id="IPR011041">
    <property type="entry name" value="Quinoprot_gluc/sorb_DH_b-prop"/>
</dbReference>
<dbReference type="InterPro" id="IPR029010">
    <property type="entry name" value="ThuA-like"/>
</dbReference>
<dbReference type="InterPro" id="IPR000923">
    <property type="entry name" value="BlueCu_1"/>
</dbReference>
<evidence type="ECO:0000259" key="9">
    <source>
        <dbReference type="Pfam" id="PF23500"/>
    </source>
</evidence>
<dbReference type="SUPFAM" id="SSF50952">
    <property type="entry name" value="Soluble quinoprotein glucose dehydrogenase"/>
    <property type="match status" value="1"/>
</dbReference>
<dbReference type="Proteomes" id="UP000323426">
    <property type="component" value="Unassembled WGS sequence"/>
</dbReference>
<keyword evidence="11" id="KW-1185">Reference proteome</keyword>
<feature type="chain" id="PRO_5024467784" evidence="6">
    <location>
        <begin position="21"/>
        <end position="1189"/>
    </location>
</feature>
<dbReference type="Gene3D" id="2.120.10.30">
    <property type="entry name" value="TolB, C-terminal domain"/>
    <property type="match status" value="1"/>
</dbReference>
<dbReference type="RefSeq" id="WP_150091607.1">
    <property type="nucleotide sequence ID" value="NZ_VWSF01000022.1"/>
</dbReference>
<protein>
    <submittedName>
        <fullName evidence="10">Dehydrogenase</fullName>
    </submittedName>
</protein>
<dbReference type="SUPFAM" id="SSF48371">
    <property type="entry name" value="ARM repeat"/>
    <property type="match status" value="1"/>
</dbReference>
<evidence type="ECO:0000313" key="11">
    <source>
        <dbReference type="Proteomes" id="UP000323426"/>
    </source>
</evidence>
<feature type="region of interest" description="Disordered" evidence="5">
    <location>
        <begin position="626"/>
        <end position="646"/>
    </location>
</feature>
<keyword evidence="2" id="KW-0479">Metal-binding</keyword>
<dbReference type="GO" id="GO:0005507">
    <property type="term" value="F:copper ion binding"/>
    <property type="evidence" value="ECO:0007669"/>
    <property type="project" value="InterPro"/>
</dbReference>
<proteinExistence type="predicted"/>
<evidence type="ECO:0000256" key="5">
    <source>
        <dbReference type="SAM" id="MobiDB-lite"/>
    </source>
</evidence>
<dbReference type="InterPro" id="IPR013428">
    <property type="entry name" value="Membrane-bound_put_N"/>
</dbReference>
<organism evidence="10 11">
    <name type="scientific">Adhaeribacter rhizoryzae</name>
    <dbReference type="NCBI Taxonomy" id="2607907"/>
    <lineage>
        <taxon>Bacteria</taxon>
        <taxon>Pseudomonadati</taxon>
        <taxon>Bacteroidota</taxon>
        <taxon>Cytophagia</taxon>
        <taxon>Cytophagales</taxon>
        <taxon>Hymenobacteraceae</taxon>
        <taxon>Adhaeribacter</taxon>
    </lineage>
</organism>
<dbReference type="Pfam" id="PF06283">
    <property type="entry name" value="ThuA"/>
    <property type="match status" value="1"/>
</dbReference>
<dbReference type="InterPro" id="IPR055557">
    <property type="entry name" value="DUF7133"/>
</dbReference>
<feature type="domain" description="DUF7133" evidence="9">
    <location>
        <begin position="277"/>
        <end position="661"/>
    </location>
</feature>
<dbReference type="Gene3D" id="3.40.50.880">
    <property type="match status" value="1"/>
</dbReference>
<evidence type="ECO:0000256" key="1">
    <source>
        <dbReference type="ARBA" id="ARBA00022448"/>
    </source>
</evidence>
<dbReference type="Gene3D" id="1.25.10.10">
    <property type="entry name" value="Leucine-rich Repeat Variant"/>
    <property type="match status" value="1"/>
</dbReference>
<dbReference type="EMBL" id="VWSF01000022">
    <property type="protein sequence ID" value="KAA5541254.1"/>
    <property type="molecule type" value="Genomic_DNA"/>
</dbReference>
<dbReference type="InterPro" id="IPR011989">
    <property type="entry name" value="ARM-like"/>
</dbReference>
<keyword evidence="1" id="KW-0813">Transport</keyword>
<dbReference type="PROSITE" id="PS00196">
    <property type="entry name" value="COPPER_BLUE"/>
    <property type="match status" value="1"/>
</dbReference>
<feature type="signal peptide" evidence="6">
    <location>
        <begin position="1"/>
        <end position="20"/>
    </location>
</feature>
<sequence length="1189" mass="130975">MKNVRIIVLLLVLVFLNSCAKQGSSTSNLSGKEPRRIEILFLGHKSEHHNSAKYAPMLMTALFNKGINISYTDNPNDLNKENLAKYDGLLVYANHDKITPEQETALLEFVESGKGFIPIHSASFCFRNSDPVVKMIGGQFKTHKTGTFTAQITDPKHPVMEGLTEFETWDETYVHDKLQADNQVLMVRDEDGRKEPWTWVRNQGKGRVFYTAYGHDERTWNNPGFHKLVENGILWAVGDPLKKQLAKLKLPVLSYVDAQVPNYEKRDPAPKLQNPLSPAESMKLIQVPAGFDLQLFAAEPDVINPISMAWDERGRLWVVETVDYPNEVREEDGVGDDRIKICEDTNGDGKADKFTIFADKLNIPTSIVFANGGIIISQAPVFVFLKDTNGDDKADVREVIMEGWGKSDTHAGPSNLKYGLDNRIWGTVGYSAYRGKDGDREIQFSSGLYNFRPDGKDLQYMGRTTNNTWGLGFNENFEVFNSTANGNHSDYFYMPERYLKRVLVGGTAQAIRKNDGHANMPTVTDKIRQVDFHGGYTAAAGHNLYTARSFPKEYWNRIAFVCEPTGRVVHQAIQEPDGAGYKEVNGFNLVASSDDWMGPVHAEVGPDGAVWVADWYDFIIQHNPTPSPERGGYQAKNGKGNAYENPLRDHERGRIYRVVYKGAKPYTPVKLERNNPATLVKALENDNMFWRTTAQRLLVETKNTTVLPELYKLVNNKNVDEIGLNAPAVHALWTMHGLGALNGSNNEAMQVAISALSHPAAGVRRAAAQVLPRNQQVLDNIIKSATLNDPNLNTRMTTFLAVSEMPASVETGRALYTASLNPDNEKDPAVAQALFVAAATHHEGFREGAKSQPDANAAGLTGRILQSLDKDIRVLERYVGISQANAPDLVGKEITFRTNVTRRGRPGGGGGNNPNFTPPPFEGTLMAQGDKQNGYAVFIKDQKINMLVTQNGKPTTISAPVPESQRFSVVAQLKQNGAMVLEVDGKQVAQGKTAGLFKKPLANGVRVGLDGKNEVKVGDYKEDFFLSSSDIAQAFLEVGSTSNNQVAKAAGAADVTINIKVVKNEMKFDKTSFTVKAGQTVELVLDNPDFMQHNLVLVQTGMVQKVGAAADKMASDPKGAEKNYVPAMKEVIAATELIDTDGRSVIRFKVPEKVGDYPYICTFPGHWRIMNGVMKVVSAGTSSASAVAK</sequence>
<accession>A0A5M6D1B0</accession>
<dbReference type="InterPro" id="IPR016024">
    <property type="entry name" value="ARM-type_fold"/>
</dbReference>
<dbReference type="CDD" id="cd04233">
    <property type="entry name" value="Auracyanin"/>
    <property type="match status" value="1"/>
</dbReference>
<feature type="domain" description="ThuA-like" evidence="8">
    <location>
        <begin position="43"/>
        <end position="236"/>
    </location>
</feature>
<name>A0A5M6D1B0_9BACT</name>
<comment type="caution">
    <text evidence="10">The sequence shown here is derived from an EMBL/GenBank/DDBJ whole genome shotgun (WGS) entry which is preliminary data.</text>
</comment>
<evidence type="ECO:0000256" key="6">
    <source>
        <dbReference type="SAM" id="SignalP"/>
    </source>
</evidence>
<keyword evidence="3" id="KW-0249">Electron transport</keyword>
<dbReference type="Gene3D" id="2.60.40.420">
    <property type="entry name" value="Cupredoxins - blue copper proteins"/>
    <property type="match status" value="1"/>
</dbReference>
<dbReference type="SUPFAM" id="SSF52317">
    <property type="entry name" value="Class I glutamine amidotransferase-like"/>
    <property type="match status" value="1"/>
</dbReference>